<name>A0A2S0SGL3_VIBHA</name>
<evidence type="ECO:0000256" key="1">
    <source>
        <dbReference type="ARBA" id="ARBA00022741"/>
    </source>
</evidence>
<evidence type="ECO:0000256" key="3">
    <source>
        <dbReference type="ARBA" id="ARBA00022840"/>
    </source>
</evidence>
<reference evidence="5" key="2">
    <citation type="submission" date="2018-01" db="EMBL/GenBank/DDBJ databases">
        <title>FDA dAtabase for Regulatory Grade micrObial Sequences (FDA-ARGOS): Supporting development and validation of Infectious Disease Dx tests.</title>
        <authorList>
            <person name="Hoffmann M."/>
            <person name="Allard M."/>
            <person name="Evans P."/>
            <person name="Brown E."/>
            <person name="Tallon L."/>
            <person name="Sadzewicz L."/>
            <person name="Sengamalay N."/>
            <person name="Ott S."/>
            <person name="Godinez A."/>
            <person name="Nagaraj S."/>
            <person name="Vyas G."/>
            <person name="Aluvathingal J."/>
            <person name="Nadendla S."/>
            <person name="Geyer C."/>
            <person name="Sichtig H."/>
        </authorList>
    </citation>
    <scope>NUCLEOTIDE SEQUENCE</scope>
    <source>
        <strain evidence="5">FDAARGOS_107</strain>
    </source>
</reference>
<keyword evidence="3" id="KW-0067">ATP-binding</keyword>
<dbReference type="RefSeq" id="WP_017819609.1">
    <property type="nucleotide sequence ID" value="NZ_BBKY01000023.1"/>
</dbReference>
<dbReference type="GO" id="GO:0016787">
    <property type="term" value="F:hydrolase activity"/>
    <property type="evidence" value="ECO:0007669"/>
    <property type="project" value="UniProtKB-KW"/>
</dbReference>
<dbReference type="InterPro" id="IPR010016">
    <property type="entry name" value="PxpB"/>
</dbReference>
<evidence type="ECO:0000313" key="6">
    <source>
        <dbReference type="EMBL" id="RIW06484.1"/>
    </source>
</evidence>
<dbReference type="Gene3D" id="2.40.100.10">
    <property type="entry name" value="Cyclophilin-like"/>
    <property type="match status" value="1"/>
</dbReference>
<dbReference type="PANTHER" id="PTHR34698:SF2">
    <property type="entry name" value="5-OXOPROLINASE SUBUNIT B"/>
    <property type="match status" value="1"/>
</dbReference>
<dbReference type="GO" id="GO:0005524">
    <property type="term" value="F:ATP binding"/>
    <property type="evidence" value="ECO:0007669"/>
    <property type="project" value="UniProtKB-KW"/>
</dbReference>
<dbReference type="SUPFAM" id="SSF50891">
    <property type="entry name" value="Cyclophilin-like"/>
    <property type="match status" value="1"/>
</dbReference>
<evidence type="ECO:0000313" key="5">
    <source>
        <dbReference type="EMBL" id="AMG00786.1"/>
    </source>
</evidence>
<protein>
    <submittedName>
        <fullName evidence="5 6">Allophanate hydrolase</fullName>
    </submittedName>
</protein>
<dbReference type="Gene3D" id="3.30.1360.40">
    <property type="match status" value="1"/>
</dbReference>
<dbReference type="SUPFAM" id="SSF160467">
    <property type="entry name" value="PH0987 N-terminal domain-like"/>
    <property type="match status" value="1"/>
</dbReference>
<proteinExistence type="predicted"/>
<evidence type="ECO:0000259" key="4">
    <source>
        <dbReference type="SMART" id="SM00796"/>
    </source>
</evidence>
<dbReference type="EMBL" id="QOUW02000118">
    <property type="protein sequence ID" value="RIW06484.1"/>
    <property type="molecule type" value="Genomic_DNA"/>
</dbReference>
<evidence type="ECO:0000313" key="8">
    <source>
        <dbReference type="Proteomes" id="UP000253437"/>
    </source>
</evidence>
<keyword evidence="2 6" id="KW-0378">Hydrolase</keyword>
<reference evidence="7" key="1">
    <citation type="submission" date="2015-12" db="EMBL/GenBank/DDBJ databases">
        <title>FDA dAtabase for Regulatory Grade micrObial Sequences (FDA-ARGOS): Supporting development and validation of Infectious Disease Dx tests.</title>
        <authorList>
            <person name="Hoffmann M."/>
            <person name="Allard M."/>
            <person name="Evans P."/>
            <person name="Brown E."/>
            <person name="Tallon L.J."/>
            <person name="Sadzewicz L."/>
            <person name="Sengamalay N."/>
            <person name="Ott S."/>
            <person name="Godinez A."/>
            <person name="Nagaraj S."/>
            <person name="Vyas G."/>
            <person name="Aluvathingal J."/>
            <person name="Nadendla S."/>
            <person name="Geyer C."/>
            <person name="Sichtig H."/>
        </authorList>
    </citation>
    <scope>NUCLEOTIDE SEQUENCE [LARGE SCALE GENOMIC DNA]</scope>
    <source>
        <strain evidence="7">ATCC 43516</strain>
    </source>
</reference>
<evidence type="ECO:0000313" key="7">
    <source>
        <dbReference type="Proteomes" id="UP000067422"/>
    </source>
</evidence>
<keyword evidence="1" id="KW-0547">Nucleotide-binding</keyword>
<dbReference type="Proteomes" id="UP000067422">
    <property type="component" value="Chromosome 2"/>
</dbReference>
<dbReference type="KEGG" id="vhr:AL538_24230"/>
<dbReference type="OrthoDB" id="9778567at2"/>
<dbReference type="Pfam" id="PF02682">
    <property type="entry name" value="CT_C_D"/>
    <property type="match status" value="1"/>
</dbReference>
<dbReference type="GeneID" id="83585319"/>
<dbReference type="InterPro" id="IPR029000">
    <property type="entry name" value="Cyclophilin-like_dom_sf"/>
</dbReference>
<dbReference type="Proteomes" id="UP000253437">
    <property type="component" value="Unassembled WGS sequence"/>
</dbReference>
<keyword evidence="7" id="KW-1185">Reference proteome</keyword>
<dbReference type="PANTHER" id="PTHR34698">
    <property type="entry name" value="5-OXOPROLINASE SUBUNIT B"/>
    <property type="match status" value="1"/>
</dbReference>
<reference evidence="6 8" key="3">
    <citation type="submission" date="2018-08" db="EMBL/GenBank/DDBJ databases">
        <title>Vibrio harveyi strains pathogenic to white snook Centropomus viridis Lockington (1877) and potential probiotic bacteria.</title>
        <authorList>
            <person name="Soto-Rodriguez S."/>
            <person name="Gomez-Gil B."/>
            <person name="Lozano-Olvera R."/>
        </authorList>
    </citation>
    <scope>NUCLEOTIDE SEQUENCE [LARGE SCALE GENOMIC DNA]</scope>
    <source>
        <strain evidence="6 8">CAIM 1508</strain>
    </source>
</reference>
<gene>
    <name evidence="5" type="ORF">AL538_24230</name>
    <name evidence="6" type="ORF">DS957_021710</name>
</gene>
<feature type="domain" description="Carboxyltransferase" evidence="4">
    <location>
        <begin position="6"/>
        <end position="203"/>
    </location>
</feature>
<dbReference type="SMART" id="SM00796">
    <property type="entry name" value="AHS1"/>
    <property type="match status" value="1"/>
</dbReference>
<dbReference type="AlphaFoldDB" id="A0A2S0SGL3"/>
<organism evidence="6 8">
    <name type="scientific">Vibrio harveyi</name>
    <name type="common">Beneckea harveyi</name>
    <dbReference type="NCBI Taxonomy" id="669"/>
    <lineage>
        <taxon>Bacteria</taxon>
        <taxon>Pseudomonadati</taxon>
        <taxon>Pseudomonadota</taxon>
        <taxon>Gammaproteobacteria</taxon>
        <taxon>Vibrionales</taxon>
        <taxon>Vibrionaceae</taxon>
        <taxon>Vibrio</taxon>
    </lineage>
</organism>
<dbReference type="InterPro" id="IPR003833">
    <property type="entry name" value="CT_C_D"/>
</dbReference>
<sequence length="227" mass="25284">MNQGQFSISPISECSILIRFHEAVTVEHIGELAHQIADKLNLIIMNVVPSYRTILIDYLPFRINESIILKELNQLVTRFDVRSMDNKQPNYISIPVYYSEETALDLERFNDAGLPLAELIELHTKTVYTVSAIGFAPGFAFLSDLPKALHMPRHNTPRTHVPAGSVAIADSKTAVYPSDSPGGWNIIGRTPISLFTDTPPFIPFEVGDKVTFGSITRQEYINLGGKL</sequence>
<accession>A0A2S0SGL3</accession>
<dbReference type="EMBL" id="CP014039">
    <property type="protein sequence ID" value="AMG00786.1"/>
    <property type="molecule type" value="Genomic_DNA"/>
</dbReference>
<evidence type="ECO:0000256" key="2">
    <source>
        <dbReference type="ARBA" id="ARBA00022801"/>
    </source>
</evidence>